<protein>
    <recommendedName>
        <fullName evidence="6">Ion transport domain-containing protein</fullName>
    </recommendedName>
</protein>
<feature type="domain" description="Ion transport" evidence="6">
    <location>
        <begin position="1"/>
        <end position="52"/>
    </location>
</feature>
<evidence type="ECO:0000256" key="1">
    <source>
        <dbReference type="ARBA" id="ARBA00004141"/>
    </source>
</evidence>
<keyword evidence="3 5" id="KW-1133">Transmembrane helix</keyword>
<keyword evidence="2 5" id="KW-0812">Transmembrane</keyword>
<comment type="subcellular location">
    <subcellularLocation>
        <location evidence="1">Membrane</location>
        <topology evidence="1">Multi-pass membrane protein</topology>
    </subcellularLocation>
</comment>
<sequence length="64" mass="7238">VLRVVRLIKISPALEDFVYKIFGPGKKLGSLVVFTASLLIVMSAISLQMFCFVEDLDRFTTFPR</sequence>
<evidence type="ECO:0000313" key="8">
    <source>
        <dbReference type="Proteomes" id="UP001529510"/>
    </source>
</evidence>
<dbReference type="InterPro" id="IPR028823">
    <property type="entry name" value="NALCN"/>
</dbReference>
<feature type="non-terminal residue" evidence="7">
    <location>
        <position position="1"/>
    </location>
</feature>
<dbReference type="PANTHER" id="PTHR46141:SF1">
    <property type="entry name" value="SODIUM LEAK CHANNEL NALCN"/>
    <property type="match status" value="1"/>
</dbReference>
<dbReference type="Pfam" id="PF00520">
    <property type="entry name" value="Ion_trans"/>
    <property type="match status" value="1"/>
</dbReference>
<proteinExistence type="predicted"/>
<evidence type="ECO:0000256" key="2">
    <source>
        <dbReference type="ARBA" id="ARBA00022692"/>
    </source>
</evidence>
<evidence type="ECO:0000256" key="4">
    <source>
        <dbReference type="ARBA" id="ARBA00023136"/>
    </source>
</evidence>
<evidence type="ECO:0000259" key="6">
    <source>
        <dbReference type="Pfam" id="PF00520"/>
    </source>
</evidence>
<dbReference type="InterPro" id="IPR005821">
    <property type="entry name" value="Ion_trans_dom"/>
</dbReference>
<name>A0ABD0QE10_CIRMR</name>
<dbReference type="GO" id="GO:0016020">
    <property type="term" value="C:membrane"/>
    <property type="evidence" value="ECO:0007669"/>
    <property type="project" value="UniProtKB-SubCell"/>
</dbReference>
<evidence type="ECO:0000256" key="5">
    <source>
        <dbReference type="SAM" id="Phobius"/>
    </source>
</evidence>
<keyword evidence="8" id="KW-1185">Reference proteome</keyword>
<evidence type="ECO:0000313" key="7">
    <source>
        <dbReference type="EMBL" id="KAL0184493.1"/>
    </source>
</evidence>
<feature type="transmembrane region" description="Helical" evidence="5">
    <location>
        <begin position="28"/>
        <end position="50"/>
    </location>
</feature>
<gene>
    <name evidence="7" type="ORF">M9458_020189</name>
</gene>
<reference evidence="7 8" key="1">
    <citation type="submission" date="2024-05" db="EMBL/GenBank/DDBJ databases">
        <title>Genome sequencing and assembly of Indian major carp, Cirrhinus mrigala (Hamilton, 1822).</title>
        <authorList>
            <person name="Mohindra V."/>
            <person name="Chowdhury L.M."/>
            <person name="Lal K."/>
            <person name="Jena J.K."/>
        </authorList>
    </citation>
    <scope>NUCLEOTIDE SEQUENCE [LARGE SCALE GENOMIC DNA]</scope>
    <source>
        <strain evidence="7">CM1030</strain>
        <tissue evidence="7">Blood</tissue>
    </source>
</reference>
<feature type="non-terminal residue" evidence="7">
    <location>
        <position position="64"/>
    </location>
</feature>
<comment type="caution">
    <text evidence="7">The sequence shown here is derived from an EMBL/GenBank/DDBJ whole genome shotgun (WGS) entry which is preliminary data.</text>
</comment>
<keyword evidence="4 5" id="KW-0472">Membrane</keyword>
<dbReference type="PANTHER" id="PTHR46141">
    <property type="entry name" value="SODIUM LEAK CHANNEL NON-SELECTIVE PROTEIN"/>
    <property type="match status" value="1"/>
</dbReference>
<dbReference type="EMBL" id="JAMKFB020000009">
    <property type="protein sequence ID" value="KAL0184493.1"/>
    <property type="molecule type" value="Genomic_DNA"/>
</dbReference>
<organism evidence="7 8">
    <name type="scientific">Cirrhinus mrigala</name>
    <name type="common">Mrigala</name>
    <dbReference type="NCBI Taxonomy" id="683832"/>
    <lineage>
        <taxon>Eukaryota</taxon>
        <taxon>Metazoa</taxon>
        <taxon>Chordata</taxon>
        <taxon>Craniata</taxon>
        <taxon>Vertebrata</taxon>
        <taxon>Euteleostomi</taxon>
        <taxon>Actinopterygii</taxon>
        <taxon>Neopterygii</taxon>
        <taxon>Teleostei</taxon>
        <taxon>Ostariophysi</taxon>
        <taxon>Cypriniformes</taxon>
        <taxon>Cyprinidae</taxon>
        <taxon>Labeoninae</taxon>
        <taxon>Labeonini</taxon>
        <taxon>Cirrhinus</taxon>
    </lineage>
</organism>
<evidence type="ECO:0000256" key="3">
    <source>
        <dbReference type="ARBA" id="ARBA00022989"/>
    </source>
</evidence>
<accession>A0ABD0QE10</accession>
<dbReference type="AlphaFoldDB" id="A0ABD0QE10"/>
<dbReference type="Proteomes" id="UP001529510">
    <property type="component" value="Unassembled WGS sequence"/>
</dbReference>